<feature type="region of interest" description="Disordered" evidence="1">
    <location>
        <begin position="1"/>
        <end position="60"/>
    </location>
</feature>
<accession>A0A540VGV4</accession>
<gene>
    <name evidence="3" type="ORF">FKZ61_09665</name>
</gene>
<dbReference type="OrthoDB" id="9772924at2"/>
<dbReference type="CDD" id="cd08509">
    <property type="entry name" value="PBP2_TmCBP_oligosaccharides_like"/>
    <property type="match status" value="1"/>
</dbReference>
<comment type="caution">
    <text evidence="3">The sequence shown here is derived from an EMBL/GenBank/DDBJ whole genome shotgun (WGS) entry which is preliminary data.</text>
</comment>
<evidence type="ECO:0000259" key="2">
    <source>
        <dbReference type="Pfam" id="PF00496"/>
    </source>
</evidence>
<dbReference type="PANTHER" id="PTHR30290:SF16">
    <property type="entry name" value="OLIGOPEPTIDE ABC TRANSPORTER, PERIPLASMIC OLIGOPEPTIDE-BINDING PROTEIN"/>
    <property type="match status" value="1"/>
</dbReference>
<reference evidence="3 4" key="1">
    <citation type="submission" date="2019-06" db="EMBL/GenBank/DDBJ databases">
        <title>Genome sequence of Litorilinea aerophila BAA-2444.</title>
        <authorList>
            <person name="Maclea K.S."/>
            <person name="Maurais E.G."/>
            <person name="Iannazzi L.C."/>
        </authorList>
    </citation>
    <scope>NUCLEOTIDE SEQUENCE [LARGE SCALE GENOMIC DNA]</scope>
    <source>
        <strain evidence="3 4">ATCC BAA-2444</strain>
    </source>
</reference>
<dbReference type="Gene3D" id="3.10.105.10">
    <property type="entry name" value="Dipeptide-binding Protein, Domain 3"/>
    <property type="match status" value="1"/>
</dbReference>
<dbReference type="AlphaFoldDB" id="A0A540VGV4"/>
<dbReference type="Pfam" id="PF00496">
    <property type="entry name" value="SBP_bac_5"/>
    <property type="match status" value="1"/>
</dbReference>
<dbReference type="Proteomes" id="UP000317371">
    <property type="component" value="Unassembled WGS sequence"/>
</dbReference>
<dbReference type="SUPFAM" id="SSF53850">
    <property type="entry name" value="Periplasmic binding protein-like II"/>
    <property type="match status" value="1"/>
</dbReference>
<evidence type="ECO:0000256" key="1">
    <source>
        <dbReference type="SAM" id="MobiDB-lite"/>
    </source>
</evidence>
<evidence type="ECO:0000313" key="4">
    <source>
        <dbReference type="Proteomes" id="UP000317371"/>
    </source>
</evidence>
<protein>
    <submittedName>
        <fullName evidence="3">ABC transporter substrate-binding protein</fullName>
    </submittedName>
</protein>
<dbReference type="PANTHER" id="PTHR30290">
    <property type="entry name" value="PERIPLASMIC BINDING COMPONENT OF ABC TRANSPORTER"/>
    <property type="match status" value="1"/>
</dbReference>
<dbReference type="PROSITE" id="PS51318">
    <property type="entry name" value="TAT"/>
    <property type="match status" value="1"/>
</dbReference>
<dbReference type="InterPro" id="IPR039424">
    <property type="entry name" value="SBP_5"/>
</dbReference>
<dbReference type="EMBL" id="VIGC01000010">
    <property type="protein sequence ID" value="TQE95998.1"/>
    <property type="molecule type" value="Genomic_DNA"/>
</dbReference>
<evidence type="ECO:0000313" key="3">
    <source>
        <dbReference type="EMBL" id="TQE95998.1"/>
    </source>
</evidence>
<keyword evidence="4" id="KW-1185">Reference proteome</keyword>
<name>A0A540VGV4_9CHLR</name>
<proteinExistence type="predicted"/>
<dbReference type="Gene3D" id="3.90.76.10">
    <property type="entry name" value="Dipeptide-binding Protein, Domain 1"/>
    <property type="match status" value="1"/>
</dbReference>
<dbReference type="GO" id="GO:1904680">
    <property type="term" value="F:peptide transmembrane transporter activity"/>
    <property type="evidence" value="ECO:0007669"/>
    <property type="project" value="TreeGrafter"/>
</dbReference>
<sequence length="664" mass="74372">MTPRILARTGDFRGARRGQPVAGPDVSLPNLPNVVDSGGQSMTKQASEKRTEKSRTDMNRRDFLRLSGLATAGVIAAACGGGQTAAPAAAPSGGEAAGGAAAPAEGAAQRLKDVPRERTLIVMWAGTDGQFTDVGLANGYATGSKNGHRAVLGAFEPLFYYSAFADEVIPWLATDAQYNDDYTELTVKIREGVEWSDGTPFTANDVAFTLQMLKDNEPFLRDSTAIKAWVESTEVVDDLTVVIKFYEPRPRFLFDKLYGKFDTGIWWVPAHIFKDVDEIQGFGFYDLEKGWPVVTGPYNVVDWTPQQQTMDRRDDWWAAKIGFAELPEIERIIVIPWTSEERASQLMILNEIDSSLDLRATTISQVVAQNPAVITHTGRELPYGYIDWWPTSFWFNCDEPPFNDPNVRWAVSYTIDRQQMLDVALEGSGILTELPFPYYPPLMPYIEATKPLLEQYPTNEHNLDKAAERMRAAGYEKDSEGFWVKDGQRVEASIVGGAIFNDIGPVLAEQLRRGGFEAEYITPADAGTRRSDGTAKISLFGHGGSIADPFDTLDMYTSKYYRPTGEPAQFFSRYRNPEYDAILEEMASMRPDPDDPQYMDLYLAAIEIYLRDLIDCPIQQWLHRIPMNTTYWTNWPTQDNNYVNGAFWHQTVGLILHNLKATQA</sequence>
<dbReference type="InterPro" id="IPR006311">
    <property type="entry name" value="TAT_signal"/>
</dbReference>
<dbReference type="Gene3D" id="3.40.190.10">
    <property type="entry name" value="Periplasmic binding protein-like II"/>
    <property type="match status" value="1"/>
</dbReference>
<feature type="compositionally biased region" description="Basic and acidic residues" evidence="1">
    <location>
        <begin position="46"/>
        <end position="60"/>
    </location>
</feature>
<feature type="domain" description="Solute-binding protein family 5" evidence="2">
    <location>
        <begin position="167"/>
        <end position="559"/>
    </location>
</feature>
<dbReference type="GO" id="GO:0015833">
    <property type="term" value="P:peptide transport"/>
    <property type="evidence" value="ECO:0007669"/>
    <property type="project" value="TreeGrafter"/>
</dbReference>
<dbReference type="InParanoid" id="A0A540VGV4"/>
<organism evidence="3 4">
    <name type="scientific">Litorilinea aerophila</name>
    <dbReference type="NCBI Taxonomy" id="1204385"/>
    <lineage>
        <taxon>Bacteria</taxon>
        <taxon>Bacillati</taxon>
        <taxon>Chloroflexota</taxon>
        <taxon>Caldilineae</taxon>
        <taxon>Caldilineales</taxon>
        <taxon>Caldilineaceae</taxon>
        <taxon>Litorilinea</taxon>
    </lineage>
</organism>
<dbReference type="InterPro" id="IPR000914">
    <property type="entry name" value="SBP_5_dom"/>
</dbReference>